<organism evidence="3">
    <name type="scientific">Streptomyces sp. R44</name>
    <dbReference type="NCBI Taxonomy" id="3238633"/>
    <lineage>
        <taxon>Bacteria</taxon>
        <taxon>Bacillati</taxon>
        <taxon>Actinomycetota</taxon>
        <taxon>Actinomycetes</taxon>
        <taxon>Kitasatosporales</taxon>
        <taxon>Streptomycetaceae</taxon>
        <taxon>Streptomyces</taxon>
    </lineage>
</organism>
<sequence>MTAKKIFVSVPLAAVLMTAAAPAGATTTDSFAFTPWRSAWATAPQAPTHTDWYPNWSEAGFDNQSVRQVIRVGAEGSELRIRLSNVYGTSPLRLTGATVARSAGGAAVRADSVRTVRFGGADGVTVPAGGQLSSDAVALPVRALEQLTVTLHFRGRTGPATFHNFADTLTYRASGDHLRDAAGEAFAEPPSLSWYYLAGVDVKPVTSPGRGRDAVVAFGDSLTDGVGSTFGADRRYPDALADRLVAEGRPRPVLNLGIGGNKVLNDSPCFGESALSRFRRDVLGRPDVRTVIVLQGTNDIVLPDGPQDRCTTPSPLVTSAEIVAGHRQLIREAHARGVKVIGATLPPYQGYAYWTERGDRVRNEVNQWIRTSGAYDGVVDFDSVVADPEHPERIGAEYVSGDLIHMKDAGYKAMADAVDLNSL</sequence>
<dbReference type="Gene3D" id="3.40.50.1110">
    <property type="entry name" value="SGNH hydrolase"/>
    <property type="match status" value="1"/>
</dbReference>
<dbReference type="PANTHER" id="PTHR43784:SF2">
    <property type="entry name" value="GDSL-LIKE LIPASE_ACYLHYDROLASE, PUTATIVE (AFU_ORTHOLOGUE AFUA_2G00820)-RELATED"/>
    <property type="match status" value="1"/>
</dbReference>
<proteinExistence type="predicted"/>
<dbReference type="InterPro" id="IPR036514">
    <property type="entry name" value="SGNH_hydro_sf"/>
</dbReference>
<feature type="domain" description="SGNH hydrolase-type esterase" evidence="2">
    <location>
        <begin position="217"/>
        <end position="413"/>
    </location>
</feature>
<feature type="signal peptide" evidence="1">
    <location>
        <begin position="1"/>
        <end position="25"/>
    </location>
</feature>
<dbReference type="InterPro" id="IPR053140">
    <property type="entry name" value="GDSL_Rv0518-like"/>
</dbReference>
<dbReference type="RefSeq" id="WP_369148074.1">
    <property type="nucleotide sequence ID" value="NZ_CP163444.1"/>
</dbReference>
<dbReference type="AlphaFoldDB" id="A0AB39TBZ6"/>
<keyword evidence="1" id="KW-0732">Signal</keyword>
<dbReference type="CDD" id="cd01830">
    <property type="entry name" value="XynE_like"/>
    <property type="match status" value="1"/>
</dbReference>
<name>A0AB39TBZ6_9ACTN</name>
<evidence type="ECO:0000259" key="2">
    <source>
        <dbReference type="Pfam" id="PF13472"/>
    </source>
</evidence>
<reference evidence="3" key="1">
    <citation type="submission" date="2024-07" db="EMBL/GenBank/DDBJ databases">
        <authorList>
            <person name="Yu S.T."/>
        </authorList>
    </citation>
    <scope>NUCLEOTIDE SEQUENCE</scope>
    <source>
        <strain evidence="3">R44</strain>
    </source>
</reference>
<keyword evidence="3" id="KW-0378">Hydrolase</keyword>
<dbReference type="PANTHER" id="PTHR43784">
    <property type="entry name" value="GDSL-LIKE LIPASE/ACYLHYDROLASE, PUTATIVE (AFU_ORTHOLOGUE AFUA_2G00820)-RELATED"/>
    <property type="match status" value="1"/>
</dbReference>
<feature type="chain" id="PRO_5044285366" evidence="1">
    <location>
        <begin position="26"/>
        <end position="423"/>
    </location>
</feature>
<accession>A0AB39TBZ6</accession>
<dbReference type="Pfam" id="PF13472">
    <property type="entry name" value="Lipase_GDSL_2"/>
    <property type="match status" value="1"/>
</dbReference>
<gene>
    <name evidence="3" type="ORF">AB5J54_35690</name>
</gene>
<dbReference type="GO" id="GO:0016787">
    <property type="term" value="F:hydrolase activity"/>
    <property type="evidence" value="ECO:0007669"/>
    <property type="project" value="UniProtKB-KW"/>
</dbReference>
<evidence type="ECO:0000313" key="3">
    <source>
        <dbReference type="EMBL" id="XDQ75545.1"/>
    </source>
</evidence>
<protein>
    <submittedName>
        <fullName evidence="3">SGNH/GDSL hydrolase family protein</fullName>
    </submittedName>
</protein>
<dbReference type="InterPro" id="IPR013830">
    <property type="entry name" value="SGNH_hydro"/>
</dbReference>
<evidence type="ECO:0000256" key="1">
    <source>
        <dbReference type="SAM" id="SignalP"/>
    </source>
</evidence>
<dbReference type="SUPFAM" id="SSF52266">
    <property type="entry name" value="SGNH hydrolase"/>
    <property type="match status" value="1"/>
</dbReference>
<dbReference type="EMBL" id="CP163444">
    <property type="protein sequence ID" value="XDQ75545.1"/>
    <property type="molecule type" value="Genomic_DNA"/>
</dbReference>